<evidence type="ECO:0000259" key="8">
    <source>
        <dbReference type="PROSITE" id="PS50850"/>
    </source>
</evidence>
<protein>
    <submittedName>
        <fullName evidence="9">MFS transporter</fullName>
    </submittedName>
</protein>
<dbReference type="InterPro" id="IPR036259">
    <property type="entry name" value="MFS_trans_sf"/>
</dbReference>
<feature type="domain" description="Major facilitator superfamily (MFS) profile" evidence="8">
    <location>
        <begin position="17"/>
        <end position="410"/>
    </location>
</feature>
<evidence type="ECO:0000313" key="9">
    <source>
        <dbReference type="EMBL" id="MDI1433686.1"/>
    </source>
</evidence>
<evidence type="ECO:0000256" key="5">
    <source>
        <dbReference type="ARBA" id="ARBA00022989"/>
    </source>
</evidence>
<feature type="transmembrane region" description="Helical" evidence="7">
    <location>
        <begin position="170"/>
        <end position="194"/>
    </location>
</feature>
<dbReference type="SUPFAM" id="SSF103473">
    <property type="entry name" value="MFS general substrate transporter"/>
    <property type="match status" value="1"/>
</dbReference>
<evidence type="ECO:0000256" key="7">
    <source>
        <dbReference type="SAM" id="Phobius"/>
    </source>
</evidence>
<dbReference type="EMBL" id="JARZHI010000032">
    <property type="protein sequence ID" value="MDI1433686.1"/>
    <property type="molecule type" value="Genomic_DNA"/>
</dbReference>
<keyword evidence="6 7" id="KW-0472">Membrane</keyword>
<feature type="transmembrane region" description="Helical" evidence="7">
    <location>
        <begin position="356"/>
        <end position="380"/>
    </location>
</feature>
<dbReference type="CDD" id="cd06173">
    <property type="entry name" value="MFS_MefA_like"/>
    <property type="match status" value="1"/>
</dbReference>
<reference evidence="9 10" key="1">
    <citation type="submission" date="2023-04" db="EMBL/GenBank/DDBJ databases">
        <title>The genome sequence of Polyangium sorediatum DSM14670.</title>
        <authorList>
            <person name="Zhang X."/>
        </authorList>
    </citation>
    <scope>NUCLEOTIDE SEQUENCE [LARGE SCALE GENOMIC DNA]</scope>
    <source>
        <strain evidence="9 10">DSM 14670</strain>
    </source>
</reference>
<keyword evidence="10" id="KW-1185">Reference proteome</keyword>
<feature type="transmembrane region" description="Helical" evidence="7">
    <location>
        <begin position="234"/>
        <end position="256"/>
    </location>
</feature>
<evidence type="ECO:0000256" key="6">
    <source>
        <dbReference type="ARBA" id="ARBA00023136"/>
    </source>
</evidence>
<feature type="transmembrane region" description="Helical" evidence="7">
    <location>
        <begin position="386"/>
        <end position="403"/>
    </location>
</feature>
<dbReference type="InterPro" id="IPR020846">
    <property type="entry name" value="MFS_dom"/>
</dbReference>
<dbReference type="Gene3D" id="1.20.1250.20">
    <property type="entry name" value="MFS general substrate transporter like domains"/>
    <property type="match status" value="1"/>
</dbReference>
<evidence type="ECO:0000313" key="10">
    <source>
        <dbReference type="Proteomes" id="UP001160301"/>
    </source>
</evidence>
<evidence type="ECO:0000256" key="1">
    <source>
        <dbReference type="ARBA" id="ARBA00004651"/>
    </source>
</evidence>
<comment type="caution">
    <text evidence="9">The sequence shown here is derived from an EMBL/GenBank/DDBJ whole genome shotgun (WGS) entry which is preliminary data.</text>
</comment>
<proteinExistence type="predicted"/>
<keyword evidence="3" id="KW-1003">Cell membrane</keyword>
<evidence type="ECO:0000256" key="3">
    <source>
        <dbReference type="ARBA" id="ARBA00022475"/>
    </source>
</evidence>
<evidence type="ECO:0000256" key="2">
    <source>
        <dbReference type="ARBA" id="ARBA00022448"/>
    </source>
</evidence>
<dbReference type="PANTHER" id="PTHR23513">
    <property type="entry name" value="INTEGRAL MEMBRANE EFFLUX PROTEIN-RELATED"/>
    <property type="match status" value="1"/>
</dbReference>
<keyword evidence="5 7" id="KW-1133">Transmembrane helix</keyword>
<gene>
    <name evidence="9" type="ORF">QHF89_29575</name>
</gene>
<organism evidence="9 10">
    <name type="scientific">Polyangium sorediatum</name>
    <dbReference type="NCBI Taxonomy" id="889274"/>
    <lineage>
        <taxon>Bacteria</taxon>
        <taxon>Pseudomonadati</taxon>
        <taxon>Myxococcota</taxon>
        <taxon>Polyangia</taxon>
        <taxon>Polyangiales</taxon>
        <taxon>Polyangiaceae</taxon>
        <taxon>Polyangium</taxon>
    </lineage>
</organism>
<dbReference type="InterPro" id="IPR010290">
    <property type="entry name" value="TM_effector"/>
</dbReference>
<feature type="transmembrane region" description="Helical" evidence="7">
    <location>
        <begin position="55"/>
        <end position="80"/>
    </location>
</feature>
<name>A0ABT6NZA3_9BACT</name>
<keyword evidence="4 7" id="KW-0812">Transmembrane</keyword>
<sequence>MIPKASVDSTLRAMGRALLHRNYRLFFFGQGVSLIGTWLTRVATSWLVYRLTDSPLMLGLVGFAGQIPTFVLAPFGGVLVDRWDRHRMLVVTQVLAMVQSALLAFFSLTHTITVAHVLVLSVFQGFINAFDTPARQAFVVEMVEERADLPNAIALNSSMVNAARLLGPSVAGVLIAAVGEGMCFLIDAVSYLAVIASLLMMRLTPAATTSAHSRILAELRDGFRYAASFAPIRAILLLLALVSLTGVPYTVLMPVFAARVVGGGPHSLGLLMGASGVGAVAGALLLASRRSVLGLGRTVVIAGGLFGAGLIAFSFSRWLPLSMVMMVLVGGGMMVQMAASNTLLQTLVDEDKRGRVMSFYTMAFFGMVPFGSLAAGWLGARFGAPMTVRLGGVVTLIGVAVFLQKLPALRRAVRPIYVRLGILPEIAAGLRETTNKQG</sequence>
<dbReference type="Pfam" id="PF05977">
    <property type="entry name" value="MFS_3"/>
    <property type="match status" value="1"/>
</dbReference>
<comment type="subcellular location">
    <subcellularLocation>
        <location evidence="1">Cell membrane</location>
        <topology evidence="1">Multi-pass membrane protein</topology>
    </subcellularLocation>
</comment>
<feature type="transmembrane region" description="Helical" evidence="7">
    <location>
        <begin position="25"/>
        <end position="49"/>
    </location>
</feature>
<dbReference type="Proteomes" id="UP001160301">
    <property type="component" value="Unassembled WGS sequence"/>
</dbReference>
<dbReference type="PROSITE" id="PS50850">
    <property type="entry name" value="MFS"/>
    <property type="match status" value="1"/>
</dbReference>
<feature type="transmembrane region" description="Helical" evidence="7">
    <location>
        <begin position="268"/>
        <end position="287"/>
    </location>
</feature>
<keyword evidence="2" id="KW-0813">Transport</keyword>
<dbReference type="PANTHER" id="PTHR23513:SF11">
    <property type="entry name" value="STAPHYLOFERRIN A TRANSPORTER"/>
    <property type="match status" value="1"/>
</dbReference>
<accession>A0ABT6NZA3</accession>
<feature type="transmembrane region" description="Helical" evidence="7">
    <location>
        <begin position="294"/>
        <end position="315"/>
    </location>
</feature>
<feature type="transmembrane region" description="Helical" evidence="7">
    <location>
        <begin position="321"/>
        <end position="344"/>
    </location>
</feature>
<evidence type="ECO:0000256" key="4">
    <source>
        <dbReference type="ARBA" id="ARBA00022692"/>
    </source>
</evidence>
<feature type="transmembrane region" description="Helical" evidence="7">
    <location>
        <begin position="101"/>
        <end position="123"/>
    </location>
</feature>